<feature type="domain" description="Chorismate-utilising enzyme C-terminal" evidence="6">
    <location>
        <begin position="190"/>
        <end position="441"/>
    </location>
</feature>
<dbReference type="InterPro" id="IPR004561">
    <property type="entry name" value="IsoChor_synthase"/>
</dbReference>
<protein>
    <recommendedName>
        <fullName evidence="3">isochorismate synthase</fullName>
        <ecNumber evidence="3">5.4.4.2</ecNumber>
    </recommendedName>
    <alternativeName>
        <fullName evidence="5">Isochorismate mutase</fullName>
    </alternativeName>
</protein>
<dbReference type="AlphaFoldDB" id="A0A0F7HL95"/>
<reference evidence="7 9" key="1">
    <citation type="journal article" date="2015" name="Int. J. Syst. Evol. Microbiol.">
        <title>Complete genome sequence of Salinicoccus halodurans H3B36, isolated from the Qaidam Basin in China.</title>
        <authorList>
            <person name="Jiang K."/>
            <person name="Xue Y."/>
            <person name="Ma Y."/>
        </authorList>
    </citation>
    <scope>NUCLEOTIDE SEQUENCE [LARGE SCALE GENOMIC DNA]</scope>
    <source>
        <strain evidence="7 9">H3B36</strain>
    </source>
</reference>
<dbReference type="GO" id="GO:0009697">
    <property type="term" value="P:salicylic acid biosynthetic process"/>
    <property type="evidence" value="ECO:0007669"/>
    <property type="project" value="TreeGrafter"/>
</dbReference>
<evidence type="ECO:0000313" key="9">
    <source>
        <dbReference type="Proteomes" id="UP000034029"/>
    </source>
</evidence>
<dbReference type="EMBL" id="FOTB01000006">
    <property type="protein sequence ID" value="SFK94751.1"/>
    <property type="molecule type" value="Genomic_DNA"/>
</dbReference>
<evidence type="ECO:0000313" key="7">
    <source>
        <dbReference type="EMBL" id="AKG74341.1"/>
    </source>
</evidence>
<reference evidence="9" key="2">
    <citation type="submission" date="2015-04" db="EMBL/GenBank/DDBJ databases">
        <title>Complete genome sequence of Salinicoccus halodurans strain H3B36, isolated from the Qaidam basin of China.</title>
        <authorList>
            <person name="Ma Y."/>
            <person name="Jiang K."/>
            <person name="Xue Y."/>
        </authorList>
    </citation>
    <scope>NUCLEOTIDE SEQUENCE [LARGE SCALE GENOMIC DNA]</scope>
    <source>
        <strain evidence="9">H3B36</strain>
    </source>
</reference>
<comment type="similarity">
    <text evidence="2">Belongs to the isochorismate synthase family.</text>
</comment>
<organism evidence="8 10">
    <name type="scientific">Salinicoccus halodurans</name>
    <dbReference type="NCBI Taxonomy" id="407035"/>
    <lineage>
        <taxon>Bacteria</taxon>
        <taxon>Bacillati</taxon>
        <taxon>Bacillota</taxon>
        <taxon>Bacilli</taxon>
        <taxon>Bacillales</taxon>
        <taxon>Staphylococcaceae</taxon>
        <taxon>Salinicoccus</taxon>
    </lineage>
</organism>
<dbReference type="InterPro" id="IPR005801">
    <property type="entry name" value="ADC_synthase"/>
</dbReference>
<sequence length="454" mass="52384">MNLEAYQTILDDISLNSDKTYLTLQLPIFDMEIDEKKLFSHFESELGNRYWFRSKDETYNIVGIGYLESIRRDKYSASSLSREKDELYDKIQKVKLEEGILSRLSLFGGTRFDSKDTTDEWNDFAMVEFHLPKWQFDLKNRVLFYTVSISEVNLQTVLAYIVEELKTIENTEVLIDGKPVINMEKDLFPNEWKALVDQAVDVLDETDFRKVVLARQRLITFKSPADPLFLLERLDNEKGTYTIYYEKNKSTFISKSPEKLFDVKEDKLRTNAIAGSAERTHDEGQDEHQKSFLLNDEKNRYEHELVRESIVSDLEPYSDWVEYDPKPGILENKYIYHLHTAIKATLNNGTGVFELLDAIHPTPAVGGLPKKKAREYIMNEEYGTRGLYAAPVGIIHEDNECEFVVSIRSMLVRANSATLFAGCGIVKGSSSEKEFKETQVKFTPMLNVLEANSE</sequence>
<dbReference type="NCBIfam" id="TIGR00543">
    <property type="entry name" value="isochor_syn"/>
    <property type="match status" value="1"/>
</dbReference>
<dbReference type="Proteomes" id="UP000034029">
    <property type="component" value="Chromosome"/>
</dbReference>
<dbReference type="KEGG" id="shv:AAT16_08905"/>
<dbReference type="Gene3D" id="3.60.120.10">
    <property type="entry name" value="Anthranilate synthase"/>
    <property type="match status" value="1"/>
</dbReference>
<evidence type="ECO:0000313" key="8">
    <source>
        <dbReference type="EMBL" id="SFK94751.1"/>
    </source>
</evidence>
<dbReference type="EC" id="5.4.4.2" evidence="3"/>
<comment type="catalytic activity">
    <reaction evidence="1">
        <text>chorismate = isochorismate</text>
        <dbReference type="Rhea" id="RHEA:18985"/>
        <dbReference type="ChEBI" id="CHEBI:29748"/>
        <dbReference type="ChEBI" id="CHEBI:29780"/>
        <dbReference type="EC" id="5.4.4.2"/>
    </reaction>
</comment>
<dbReference type="Proteomes" id="UP000183090">
    <property type="component" value="Unassembled WGS sequence"/>
</dbReference>
<accession>A0A0F7HL95</accession>
<evidence type="ECO:0000256" key="5">
    <source>
        <dbReference type="ARBA" id="ARBA00041564"/>
    </source>
</evidence>
<dbReference type="SUPFAM" id="SSF56322">
    <property type="entry name" value="ADC synthase"/>
    <property type="match status" value="1"/>
</dbReference>
<proteinExistence type="inferred from homology"/>
<evidence type="ECO:0000256" key="3">
    <source>
        <dbReference type="ARBA" id="ARBA00012824"/>
    </source>
</evidence>
<evidence type="ECO:0000256" key="1">
    <source>
        <dbReference type="ARBA" id="ARBA00000799"/>
    </source>
</evidence>
<gene>
    <name evidence="7" type="ORF">AAT16_08905</name>
    <name evidence="8" type="ORF">SAMN05216235_2678</name>
</gene>
<dbReference type="PANTHER" id="PTHR42839">
    <property type="entry name" value="ISOCHORISMATE SYNTHASE ENTC"/>
    <property type="match status" value="1"/>
</dbReference>
<dbReference type="InterPro" id="IPR015890">
    <property type="entry name" value="Chorismate_C"/>
</dbReference>
<name>A0A0F7HL95_9STAP</name>
<dbReference type="Pfam" id="PF00425">
    <property type="entry name" value="Chorismate_bind"/>
    <property type="match status" value="1"/>
</dbReference>
<reference evidence="8 10" key="3">
    <citation type="submission" date="2016-10" db="EMBL/GenBank/DDBJ databases">
        <authorList>
            <person name="Varghese N."/>
            <person name="Submissions S."/>
        </authorList>
    </citation>
    <scope>NUCLEOTIDE SEQUENCE [LARGE SCALE GENOMIC DNA]</scope>
    <source>
        <strain evidence="8 10">CGMCC 1.6501</strain>
    </source>
</reference>
<dbReference type="PANTHER" id="PTHR42839:SF1">
    <property type="entry name" value="ISOCHORISMATE SYNTHASE MENF"/>
    <property type="match status" value="1"/>
</dbReference>
<dbReference type="OrthoDB" id="9803598at2"/>
<evidence type="ECO:0000256" key="2">
    <source>
        <dbReference type="ARBA" id="ARBA00005297"/>
    </source>
</evidence>
<dbReference type="GO" id="GO:0008909">
    <property type="term" value="F:isochorismate synthase activity"/>
    <property type="evidence" value="ECO:0007669"/>
    <property type="project" value="UniProtKB-EC"/>
</dbReference>
<keyword evidence="9" id="KW-1185">Reference proteome</keyword>
<evidence type="ECO:0000256" key="4">
    <source>
        <dbReference type="ARBA" id="ARBA00023235"/>
    </source>
</evidence>
<keyword evidence="4" id="KW-0413">Isomerase</keyword>
<dbReference type="RefSeq" id="WP_046790523.1">
    <property type="nucleotide sequence ID" value="NZ_CP011366.1"/>
</dbReference>
<evidence type="ECO:0000313" key="10">
    <source>
        <dbReference type="Proteomes" id="UP000183090"/>
    </source>
</evidence>
<dbReference type="EMBL" id="CP011366">
    <property type="protein sequence ID" value="AKG74341.1"/>
    <property type="molecule type" value="Genomic_DNA"/>
</dbReference>
<evidence type="ECO:0000259" key="6">
    <source>
        <dbReference type="Pfam" id="PF00425"/>
    </source>
</evidence>